<feature type="transmembrane region" description="Helical" evidence="11">
    <location>
        <begin position="158"/>
        <end position="183"/>
    </location>
</feature>
<keyword evidence="4 11" id="KW-0812">Transmembrane</keyword>
<evidence type="ECO:0000256" key="10">
    <source>
        <dbReference type="PROSITE-ProRule" id="PRU00290"/>
    </source>
</evidence>
<evidence type="ECO:0000256" key="5">
    <source>
        <dbReference type="ARBA" id="ARBA00022927"/>
    </source>
</evidence>
<evidence type="ECO:0000259" key="13">
    <source>
        <dbReference type="PROSITE" id="PS50892"/>
    </source>
</evidence>
<dbReference type="PROSITE" id="PS50892">
    <property type="entry name" value="V_SNARE"/>
    <property type="match status" value="1"/>
</dbReference>
<evidence type="ECO:0000256" key="8">
    <source>
        <dbReference type="ARBA" id="ARBA00023329"/>
    </source>
</evidence>
<gene>
    <name evidence="14" type="ORF">VSP0166_LOCUS1579</name>
</gene>
<evidence type="ECO:0000256" key="11">
    <source>
        <dbReference type="SAM" id="Phobius"/>
    </source>
</evidence>
<dbReference type="InterPro" id="IPR042855">
    <property type="entry name" value="V_SNARE_CC"/>
</dbReference>
<evidence type="ECO:0000256" key="6">
    <source>
        <dbReference type="ARBA" id="ARBA00022989"/>
    </source>
</evidence>
<evidence type="ECO:0000256" key="1">
    <source>
        <dbReference type="ARBA" id="ARBA00004156"/>
    </source>
</evidence>
<feature type="domain" description="Longin" evidence="12">
    <location>
        <begin position="18"/>
        <end position="79"/>
    </location>
</feature>
<comment type="similarity">
    <text evidence="2">Belongs to the synaptobrevin family.</text>
</comment>
<feature type="transmembrane region" description="Helical" evidence="11">
    <location>
        <begin position="15"/>
        <end position="34"/>
    </location>
</feature>
<dbReference type="InterPro" id="IPR001388">
    <property type="entry name" value="Synaptobrevin-like"/>
</dbReference>
<dbReference type="Pfam" id="PF13774">
    <property type="entry name" value="Longin"/>
    <property type="match status" value="1"/>
</dbReference>
<evidence type="ECO:0000256" key="4">
    <source>
        <dbReference type="ARBA" id="ARBA00022692"/>
    </source>
</evidence>
<dbReference type="PANTHER" id="PTHR21136">
    <property type="entry name" value="SNARE PROTEINS"/>
    <property type="match status" value="1"/>
</dbReference>
<dbReference type="FunFam" id="1.20.5.110:FF:000004">
    <property type="entry name" value="Vesicle-associated membrane protein 7"/>
    <property type="match status" value="1"/>
</dbReference>
<organism evidence="14">
    <name type="scientific">Vannella robusta</name>
    <dbReference type="NCBI Taxonomy" id="1487602"/>
    <lineage>
        <taxon>Eukaryota</taxon>
        <taxon>Amoebozoa</taxon>
        <taxon>Discosea</taxon>
        <taxon>Flabellinia</taxon>
        <taxon>Vannellidae</taxon>
        <taxon>Vannella</taxon>
    </lineage>
</organism>
<dbReference type="SMART" id="SM01270">
    <property type="entry name" value="Longin"/>
    <property type="match status" value="1"/>
</dbReference>
<dbReference type="Pfam" id="PF00957">
    <property type="entry name" value="Synaptobrevin"/>
    <property type="match status" value="1"/>
</dbReference>
<feature type="domain" description="V-SNARE coiled-coil homology" evidence="13">
    <location>
        <begin position="94"/>
        <end position="150"/>
    </location>
</feature>
<accession>A0A7S4M528</accession>
<dbReference type="InterPro" id="IPR011012">
    <property type="entry name" value="Longin-like_dom_sf"/>
</dbReference>
<reference evidence="14" key="1">
    <citation type="submission" date="2021-01" db="EMBL/GenBank/DDBJ databases">
        <authorList>
            <person name="Corre E."/>
            <person name="Pelletier E."/>
            <person name="Niang G."/>
            <person name="Scheremetjew M."/>
            <person name="Finn R."/>
            <person name="Kale V."/>
            <person name="Holt S."/>
            <person name="Cochrane G."/>
            <person name="Meng A."/>
            <person name="Brown T."/>
            <person name="Cohen L."/>
        </authorList>
    </citation>
    <scope>NUCLEOTIDE SEQUENCE</scope>
    <source>
        <strain evidence="14">DIVA3 518/3/11/1/6</strain>
    </source>
</reference>
<dbReference type="InterPro" id="IPR051097">
    <property type="entry name" value="Synaptobrevin-like_transport"/>
</dbReference>
<evidence type="ECO:0000259" key="12">
    <source>
        <dbReference type="PROSITE" id="PS50859"/>
    </source>
</evidence>
<dbReference type="GO" id="GO:0005768">
    <property type="term" value="C:endosome"/>
    <property type="evidence" value="ECO:0007669"/>
    <property type="project" value="UniProtKB-ARBA"/>
</dbReference>
<dbReference type="GO" id="GO:0015031">
    <property type="term" value="P:protein transport"/>
    <property type="evidence" value="ECO:0007669"/>
    <property type="project" value="UniProtKB-KW"/>
</dbReference>
<dbReference type="EMBL" id="HBKP01002157">
    <property type="protein sequence ID" value="CAE2201935.1"/>
    <property type="molecule type" value="Transcribed_RNA"/>
</dbReference>
<evidence type="ECO:0000256" key="3">
    <source>
        <dbReference type="ARBA" id="ARBA00022448"/>
    </source>
</evidence>
<dbReference type="Gene3D" id="1.20.5.110">
    <property type="match status" value="1"/>
</dbReference>
<comment type="subcellular location">
    <subcellularLocation>
        <location evidence="1">Cytoplasmic vesicle membrane</location>
    </subcellularLocation>
    <subcellularLocation>
        <location evidence="9">Endomembrane system</location>
        <topology evidence="9">Single-pass type IV membrane protein</topology>
    </subcellularLocation>
</comment>
<evidence type="ECO:0000256" key="7">
    <source>
        <dbReference type="ARBA" id="ARBA00023136"/>
    </source>
</evidence>
<keyword evidence="5" id="KW-0653">Protein transport</keyword>
<dbReference type="Gene3D" id="3.30.450.50">
    <property type="entry name" value="Longin domain"/>
    <property type="match status" value="1"/>
</dbReference>
<keyword evidence="6 11" id="KW-1133">Transmembrane helix</keyword>
<dbReference type="CDD" id="cd15843">
    <property type="entry name" value="R-SNARE"/>
    <property type="match status" value="1"/>
</dbReference>
<evidence type="ECO:0000313" key="14">
    <source>
        <dbReference type="EMBL" id="CAE2201935.1"/>
    </source>
</evidence>
<keyword evidence="7 11" id="KW-0472">Membrane</keyword>
<proteinExistence type="inferred from homology"/>
<dbReference type="CDD" id="cd14824">
    <property type="entry name" value="Longin"/>
    <property type="match status" value="1"/>
</dbReference>
<dbReference type="SUPFAM" id="SSF58038">
    <property type="entry name" value="SNARE fusion complex"/>
    <property type="match status" value="1"/>
</dbReference>
<dbReference type="PRINTS" id="PR00219">
    <property type="entry name" value="SYNAPTOBREVN"/>
</dbReference>
<keyword evidence="8" id="KW-0968">Cytoplasmic vesicle</keyword>
<evidence type="ECO:0000256" key="2">
    <source>
        <dbReference type="ARBA" id="ARBA00008025"/>
    </source>
</evidence>
<name>A0A7S4M528_9EUKA</name>
<keyword evidence="10" id="KW-0175">Coiled coil</keyword>
<dbReference type="GO" id="GO:0016192">
    <property type="term" value="P:vesicle-mediated transport"/>
    <property type="evidence" value="ECO:0007669"/>
    <property type="project" value="InterPro"/>
</dbReference>
<dbReference type="GO" id="GO:0030659">
    <property type="term" value="C:cytoplasmic vesicle membrane"/>
    <property type="evidence" value="ECO:0007669"/>
    <property type="project" value="UniProtKB-SubCell"/>
</dbReference>
<dbReference type="PROSITE" id="PS50859">
    <property type="entry name" value="LONGIN"/>
    <property type="match status" value="1"/>
</dbReference>
<dbReference type="InterPro" id="IPR010908">
    <property type="entry name" value="Longin_dom"/>
</dbReference>
<dbReference type="AlphaFoldDB" id="A0A7S4M528"/>
<sequence length="188" mass="22025">MISLLFPFVSLVADYFRYAFHYMVSSGITFLCMSDLKMQRRTCMGFLEDIKERFFSMYKPEKARSAVAFSLNGDFSLVLKKQMHFFTHDPSTDKLAVVKQQIEETKSMMMNNIESILDRGEKFDLLVEQTEDLESQSFHFKKQSNKLYWAVIRKNIKLIIFFAIILVICIWLATSLMCGFNYACLSFL</sequence>
<keyword evidence="3" id="KW-0813">Transport</keyword>
<evidence type="ECO:0000256" key="9">
    <source>
        <dbReference type="ARBA" id="ARBA00046280"/>
    </source>
</evidence>
<dbReference type="PANTHER" id="PTHR21136:SF168">
    <property type="entry name" value="VESICLE-ASSOCIATED MEMBRANE PROTEIN 9"/>
    <property type="match status" value="1"/>
</dbReference>
<dbReference type="SUPFAM" id="SSF64356">
    <property type="entry name" value="SNARE-like"/>
    <property type="match status" value="1"/>
</dbReference>
<protein>
    <submittedName>
        <fullName evidence="14">Uncharacterized protein</fullName>
    </submittedName>
</protein>